<dbReference type="GO" id="GO:0033468">
    <property type="term" value="P:CMP-keto-3-deoxy-D-manno-octulosonic acid biosynthetic process"/>
    <property type="evidence" value="ECO:0007669"/>
    <property type="project" value="UniProtKB-UniRule"/>
</dbReference>
<evidence type="ECO:0000256" key="2">
    <source>
        <dbReference type="ARBA" id="ARBA00022695"/>
    </source>
</evidence>
<dbReference type="GO" id="GO:0005829">
    <property type="term" value="C:cytosol"/>
    <property type="evidence" value="ECO:0007669"/>
    <property type="project" value="TreeGrafter"/>
</dbReference>
<dbReference type="NCBIfam" id="NF009905">
    <property type="entry name" value="PRK13368.1"/>
    <property type="match status" value="1"/>
</dbReference>
<evidence type="ECO:0000313" key="6">
    <source>
        <dbReference type="Proteomes" id="UP000538666"/>
    </source>
</evidence>
<dbReference type="SUPFAM" id="SSF53448">
    <property type="entry name" value="Nucleotide-diphospho-sugar transferases"/>
    <property type="match status" value="1"/>
</dbReference>
<comment type="subcellular location">
    <subcellularLocation>
        <location evidence="4">Cytoplasm</location>
    </subcellularLocation>
</comment>
<evidence type="ECO:0000256" key="3">
    <source>
        <dbReference type="ARBA" id="ARBA00022985"/>
    </source>
</evidence>
<organism evidence="5 6">
    <name type="scientific">Silvibacterium bohemicum</name>
    <dbReference type="NCBI Taxonomy" id="1577686"/>
    <lineage>
        <taxon>Bacteria</taxon>
        <taxon>Pseudomonadati</taxon>
        <taxon>Acidobacteriota</taxon>
        <taxon>Terriglobia</taxon>
        <taxon>Terriglobales</taxon>
        <taxon>Acidobacteriaceae</taxon>
        <taxon>Silvibacterium</taxon>
    </lineage>
</organism>
<dbReference type="PANTHER" id="PTHR42866:SF2">
    <property type="entry name" value="3-DEOXY-MANNO-OCTULOSONATE CYTIDYLYLTRANSFERASE, MITOCHONDRIAL"/>
    <property type="match status" value="1"/>
</dbReference>
<comment type="caution">
    <text evidence="5">The sequence shown here is derived from an EMBL/GenBank/DDBJ whole genome shotgun (WGS) entry which is preliminary data.</text>
</comment>
<evidence type="ECO:0000256" key="1">
    <source>
        <dbReference type="ARBA" id="ARBA00022679"/>
    </source>
</evidence>
<evidence type="ECO:0000313" key="5">
    <source>
        <dbReference type="EMBL" id="MBB6142458.1"/>
    </source>
</evidence>
<keyword evidence="6" id="KW-1185">Reference proteome</keyword>
<dbReference type="UniPathway" id="UPA00358">
    <property type="reaction ID" value="UER00476"/>
</dbReference>
<name>A0A841JVJ5_9BACT</name>
<dbReference type="PANTHER" id="PTHR42866">
    <property type="entry name" value="3-DEOXY-MANNO-OCTULOSONATE CYTIDYLYLTRANSFERASE"/>
    <property type="match status" value="1"/>
</dbReference>
<dbReference type="EC" id="2.7.7.38" evidence="4"/>
<gene>
    <name evidence="4" type="primary">kdsB</name>
    <name evidence="5" type="ORF">HNQ77_000396</name>
</gene>
<accession>A0A841JVJ5</accession>
<keyword evidence="3 4" id="KW-0448">Lipopolysaccharide biosynthesis</keyword>
<comment type="similarity">
    <text evidence="4">Belongs to the KdsB family.</text>
</comment>
<proteinExistence type="inferred from homology"/>
<dbReference type="AlphaFoldDB" id="A0A841JVJ5"/>
<dbReference type="Gene3D" id="3.90.550.10">
    <property type="entry name" value="Spore Coat Polysaccharide Biosynthesis Protein SpsA, Chain A"/>
    <property type="match status" value="1"/>
</dbReference>
<comment type="pathway">
    <text evidence="4">Nucleotide-sugar biosynthesis; CMP-3-deoxy-D-manno-octulosonate biosynthesis; CMP-3-deoxy-D-manno-octulosonate from 3-deoxy-D-manno-octulosonate and CTP: step 1/1.</text>
</comment>
<evidence type="ECO:0000256" key="4">
    <source>
        <dbReference type="HAMAP-Rule" id="MF_00057"/>
    </source>
</evidence>
<keyword evidence="1 4" id="KW-0808">Transferase</keyword>
<dbReference type="InterPro" id="IPR004528">
    <property type="entry name" value="KdsB"/>
</dbReference>
<dbReference type="CDD" id="cd02517">
    <property type="entry name" value="CMP-KDO-Synthetase"/>
    <property type="match status" value="1"/>
</dbReference>
<dbReference type="EMBL" id="JACHEK010000001">
    <property type="protein sequence ID" value="MBB6142458.1"/>
    <property type="molecule type" value="Genomic_DNA"/>
</dbReference>
<dbReference type="Proteomes" id="UP000538666">
    <property type="component" value="Unassembled WGS sequence"/>
</dbReference>
<protein>
    <recommendedName>
        <fullName evidence="4">3-deoxy-manno-octulosonate cytidylyltransferase</fullName>
        <ecNumber evidence="4">2.7.7.38</ecNumber>
    </recommendedName>
    <alternativeName>
        <fullName evidence="4">CMP-2-keto-3-deoxyoctulosonic acid synthase</fullName>
        <shortName evidence="4">CKS</shortName>
        <shortName evidence="4">CMP-KDO synthase</shortName>
    </alternativeName>
</protein>
<dbReference type="GO" id="GO:0009103">
    <property type="term" value="P:lipopolysaccharide biosynthetic process"/>
    <property type="evidence" value="ECO:0007669"/>
    <property type="project" value="UniProtKB-UniRule"/>
</dbReference>
<dbReference type="NCBIfam" id="TIGR00466">
    <property type="entry name" value="kdsB"/>
    <property type="match status" value="1"/>
</dbReference>
<reference evidence="5 6" key="1">
    <citation type="submission" date="2020-08" db="EMBL/GenBank/DDBJ databases">
        <title>Genomic Encyclopedia of Type Strains, Phase IV (KMG-IV): sequencing the most valuable type-strain genomes for metagenomic binning, comparative biology and taxonomic classification.</title>
        <authorList>
            <person name="Goeker M."/>
        </authorList>
    </citation>
    <scope>NUCLEOTIDE SEQUENCE [LARGE SCALE GENOMIC DNA]</scope>
    <source>
        <strain evidence="5 6">DSM 103733</strain>
    </source>
</reference>
<keyword evidence="2 4" id="KW-0548">Nucleotidyltransferase</keyword>
<dbReference type="HAMAP" id="MF_00057">
    <property type="entry name" value="KdsB"/>
    <property type="match status" value="1"/>
</dbReference>
<dbReference type="NCBIfam" id="NF003952">
    <property type="entry name" value="PRK05450.1-5"/>
    <property type="match status" value="1"/>
</dbReference>
<sequence>MIEIDSDPALVMKQRVLGVIPARLASTRLPRKVLREIAGEPMIGWVYHAARACPLLDQVLIATDSEEVLSFAQEHGLPAVFTPEDCASGTDRVHAVAQSIAADIYVNIQGDEPLLRPEHLEALLAPMERPEVEVTTLATDCNPEQVTNPHAVKVVTAANGRALYFSRATIPYDRDKAGGVAYRKHLGIYAYRKAALQRFPSLPASRLEAIEKLEQLRFLENGIDVYVSHTPYDTIGVDTEEDFRAVEKLILERKR</sequence>
<dbReference type="InterPro" id="IPR003329">
    <property type="entry name" value="Cytidylyl_trans"/>
</dbReference>
<comment type="catalytic activity">
    <reaction evidence="4">
        <text>3-deoxy-alpha-D-manno-oct-2-ulosonate + CTP = CMP-3-deoxy-beta-D-manno-octulosonate + diphosphate</text>
        <dbReference type="Rhea" id="RHEA:23448"/>
        <dbReference type="ChEBI" id="CHEBI:33019"/>
        <dbReference type="ChEBI" id="CHEBI:37563"/>
        <dbReference type="ChEBI" id="CHEBI:85986"/>
        <dbReference type="ChEBI" id="CHEBI:85987"/>
        <dbReference type="EC" id="2.7.7.38"/>
    </reaction>
</comment>
<comment type="function">
    <text evidence="4">Activates KDO (a required 8-carbon sugar) for incorporation into bacterial lipopolysaccharide in Gram-negative bacteria.</text>
</comment>
<dbReference type="GO" id="GO:0008690">
    <property type="term" value="F:3-deoxy-manno-octulosonate cytidylyltransferase activity"/>
    <property type="evidence" value="ECO:0007669"/>
    <property type="project" value="UniProtKB-UniRule"/>
</dbReference>
<dbReference type="InterPro" id="IPR029044">
    <property type="entry name" value="Nucleotide-diphossugar_trans"/>
</dbReference>
<keyword evidence="4" id="KW-0963">Cytoplasm</keyword>
<dbReference type="Pfam" id="PF02348">
    <property type="entry name" value="CTP_transf_3"/>
    <property type="match status" value="1"/>
</dbReference>